<dbReference type="Pfam" id="PF01435">
    <property type="entry name" value="Peptidase_M48"/>
    <property type="match status" value="1"/>
</dbReference>
<evidence type="ECO:0000259" key="8">
    <source>
        <dbReference type="Pfam" id="PF01435"/>
    </source>
</evidence>
<dbReference type="InterPro" id="IPR001915">
    <property type="entry name" value="Peptidase_M48"/>
</dbReference>
<name>A0A5P3MNL9_NEIAN</name>
<evidence type="ECO:0000256" key="2">
    <source>
        <dbReference type="ARBA" id="ARBA00022723"/>
    </source>
</evidence>
<keyword evidence="2" id="KW-0479">Metal-binding</keyword>
<dbReference type="EMBL" id="CP031699">
    <property type="protein sequence ID" value="QEY23137.1"/>
    <property type="molecule type" value="Genomic_DNA"/>
</dbReference>
<comment type="similarity">
    <text evidence="6">Belongs to the peptidase M48 family.</text>
</comment>
<dbReference type="GO" id="GO:0046872">
    <property type="term" value="F:metal ion binding"/>
    <property type="evidence" value="ECO:0007669"/>
    <property type="project" value="UniProtKB-KW"/>
</dbReference>
<evidence type="ECO:0000256" key="7">
    <source>
        <dbReference type="SAM" id="Phobius"/>
    </source>
</evidence>
<keyword evidence="3 6" id="KW-0378">Hydrolase</keyword>
<feature type="domain" description="Peptidase M48" evidence="8">
    <location>
        <begin position="187"/>
        <end position="330"/>
    </location>
</feature>
<dbReference type="GO" id="GO:0004222">
    <property type="term" value="F:metalloendopeptidase activity"/>
    <property type="evidence" value="ECO:0007669"/>
    <property type="project" value="InterPro"/>
</dbReference>
<keyword evidence="5 6" id="KW-0482">Metalloprotease</keyword>
<dbReference type="OrthoDB" id="9810445at2"/>
<keyword evidence="11" id="KW-1185">Reference proteome</keyword>
<dbReference type="InterPro" id="IPR055518">
    <property type="entry name" value="DUF7092"/>
</dbReference>
<gene>
    <name evidence="10" type="ORF">D0T90_00290</name>
</gene>
<evidence type="ECO:0000313" key="10">
    <source>
        <dbReference type="EMBL" id="QEY23137.1"/>
    </source>
</evidence>
<dbReference type="KEGG" id="naq:D0T90_00290"/>
<dbReference type="Pfam" id="PF23368">
    <property type="entry name" value="DUF7092"/>
    <property type="match status" value="1"/>
</dbReference>
<evidence type="ECO:0000256" key="4">
    <source>
        <dbReference type="ARBA" id="ARBA00022833"/>
    </source>
</evidence>
<protein>
    <recommendedName>
        <fullName evidence="12">Peptidase M48 domain-containing protein</fullName>
    </recommendedName>
</protein>
<proteinExistence type="inferred from homology"/>
<evidence type="ECO:0008006" key="12">
    <source>
        <dbReference type="Google" id="ProtNLM"/>
    </source>
</evidence>
<organism evidence="10 11">
    <name type="scientific">Neisseria animalis</name>
    <dbReference type="NCBI Taxonomy" id="492"/>
    <lineage>
        <taxon>Bacteria</taxon>
        <taxon>Pseudomonadati</taxon>
        <taxon>Pseudomonadota</taxon>
        <taxon>Betaproteobacteria</taxon>
        <taxon>Neisseriales</taxon>
        <taxon>Neisseriaceae</taxon>
        <taxon>Neisseria</taxon>
    </lineage>
</organism>
<comment type="cofactor">
    <cofactor evidence="6">
        <name>Zn(2+)</name>
        <dbReference type="ChEBI" id="CHEBI:29105"/>
    </cofactor>
    <text evidence="6">Binds 1 zinc ion per subunit.</text>
</comment>
<dbReference type="PANTHER" id="PTHR22726:SF1">
    <property type="entry name" value="METALLOENDOPEPTIDASE OMA1, MITOCHONDRIAL"/>
    <property type="match status" value="1"/>
</dbReference>
<evidence type="ECO:0000313" key="11">
    <source>
        <dbReference type="Proteomes" id="UP000325536"/>
    </source>
</evidence>
<dbReference type="AlphaFoldDB" id="A0A5P3MNL9"/>
<reference evidence="10 11" key="1">
    <citation type="submission" date="2018-08" db="EMBL/GenBank/DDBJ databases">
        <title>Neisseria animalis ATCC 49930 complete genome.</title>
        <authorList>
            <person name="Veseli I.A."/>
            <person name="Mascarenhas dos Santos A.C."/>
            <person name="Buttler R."/>
            <person name="Pombert J.-F."/>
        </authorList>
    </citation>
    <scope>NUCLEOTIDE SEQUENCE [LARGE SCALE GENOMIC DNA]</scope>
    <source>
        <strain evidence="10 11">ATCC 49930</strain>
    </source>
</reference>
<evidence type="ECO:0000259" key="9">
    <source>
        <dbReference type="Pfam" id="PF23368"/>
    </source>
</evidence>
<dbReference type="Gene3D" id="3.30.2010.10">
    <property type="entry name" value="Metalloproteases ('zincins'), catalytic domain"/>
    <property type="match status" value="1"/>
</dbReference>
<keyword evidence="4 6" id="KW-0862">Zinc</keyword>
<feature type="transmembrane region" description="Helical" evidence="7">
    <location>
        <begin position="97"/>
        <end position="117"/>
    </location>
</feature>
<keyword evidence="7" id="KW-0472">Membrane</keyword>
<keyword evidence="7" id="KW-1133">Transmembrane helix</keyword>
<keyword evidence="1 6" id="KW-0645">Protease</keyword>
<evidence type="ECO:0000256" key="3">
    <source>
        <dbReference type="ARBA" id="ARBA00022801"/>
    </source>
</evidence>
<evidence type="ECO:0000256" key="6">
    <source>
        <dbReference type="RuleBase" id="RU003983"/>
    </source>
</evidence>
<dbReference type="PANTHER" id="PTHR22726">
    <property type="entry name" value="METALLOENDOPEPTIDASE OMA1"/>
    <property type="match status" value="1"/>
</dbReference>
<dbReference type="GO" id="GO:0016020">
    <property type="term" value="C:membrane"/>
    <property type="evidence" value="ECO:0007669"/>
    <property type="project" value="TreeGrafter"/>
</dbReference>
<dbReference type="Proteomes" id="UP000325536">
    <property type="component" value="Chromosome"/>
</dbReference>
<evidence type="ECO:0000256" key="1">
    <source>
        <dbReference type="ARBA" id="ARBA00022670"/>
    </source>
</evidence>
<accession>A0A5P3MNL9</accession>
<sequence>MADSIEVRYYDGRQNIPHRAVLHRNGGMLEVRYEGGTRCYRWEEADYVAAVGNVLPALELPDEARIEFLSTDVPAWLPLKNKAMLHQVGRFEKSWKWVLVGLVTVIAVAFSVFQWGIPTAAYYVARQLPEQTLAGIGGQAEELVVRMTGESRLDKARQQAVSDLYYQTLKPENPAKLLFRQGNVIGANALAIPNNTIVLTDELVNLARDDWEILAVLAHEQGHLYHRHSIQQGLRGIGLGVFLLAVSGEAGDLLSNVPVLLVSARYSQSFELEADRYAARELKRLSVDTAHLSALLQRLEASHGQEQNGAAQILSTHPLTKDRVEQIEKLSR</sequence>
<dbReference type="RefSeq" id="WP_123795396.1">
    <property type="nucleotide sequence ID" value="NZ_CP031699.1"/>
</dbReference>
<keyword evidence="7" id="KW-0812">Transmembrane</keyword>
<feature type="domain" description="DUF7092" evidence="9">
    <location>
        <begin position="5"/>
        <end position="76"/>
    </location>
</feature>
<dbReference type="InterPro" id="IPR051156">
    <property type="entry name" value="Mito/Outer_Membr_Metalloprot"/>
</dbReference>
<dbReference type="CDD" id="cd07332">
    <property type="entry name" value="M48C_Oma1_like"/>
    <property type="match status" value="1"/>
</dbReference>
<dbReference type="GO" id="GO:0051603">
    <property type="term" value="P:proteolysis involved in protein catabolic process"/>
    <property type="evidence" value="ECO:0007669"/>
    <property type="project" value="TreeGrafter"/>
</dbReference>
<evidence type="ECO:0000256" key="5">
    <source>
        <dbReference type="ARBA" id="ARBA00023049"/>
    </source>
</evidence>